<keyword evidence="4" id="KW-1185">Reference proteome</keyword>
<reference evidence="3 4" key="1">
    <citation type="submission" date="2016-06" db="EMBL/GenBank/DDBJ databases">
        <title>Insight into the functional genes involving in sulfur oxidation in Pearl River water.</title>
        <authorList>
            <person name="Luo J."/>
            <person name="Tan X."/>
            <person name="Lin W."/>
        </authorList>
    </citation>
    <scope>NUCLEOTIDE SEQUENCE [LARGE SCALE GENOMIC DNA]</scope>
    <source>
        <strain evidence="3 4">LS2</strain>
    </source>
</reference>
<evidence type="ECO:0000256" key="2">
    <source>
        <dbReference type="SAM" id="SignalP"/>
    </source>
</evidence>
<dbReference type="AlphaFoldDB" id="A0A191ZIH1"/>
<dbReference type="PANTHER" id="PTHR47505:SF1">
    <property type="entry name" value="DNA UTILIZATION PROTEIN YHGH"/>
    <property type="match status" value="1"/>
</dbReference>
<evidence type="ECO:0008006" key="5">
    <source>
        <dbReference type="Google" id="ProtNLM"/>
    </source>
</evidence>
<name>A0A191ZIH1_9GAMM</name>
<dbReference type="InterPro" id="IPR051910">
    <property type="entry name" value="ComF/GntX_DNA_util-trans"/>
</dbReference>
<comment type="similarity">
    <text evidence="1">Belongs to the ComF/GntX family.</text>
</comment>
<dbReference type="InterPro" id="IPR029057">
    <property type="entry name" value="PRTase-like"/>
</dbReference>
<sequence length="240" mass="26207">MKFLTGLTRLLVPAPCLLCRASTVSASGLCPRCDRVWGDKDPMLRCPVCAIRVSVPDIPCAECLQQPRPFDRVIAGVDYDDSARALIHRLKFQHDTAVMSALLRPLITAIACRRPSGDVAVLPDALVPMPIHPQRRRDRGFNQARLMADSLGRRFALPVCGHVVKRVKMGDPQSSLDAAARRKSLRGAFVVTGRLPERVAIVDDVMTTGSTVESLSLALRKAGVREVSVWVAARTPRPDG</sequence>
<protein>
    <recommendedName>
        <fullName evidence="5">Phosphoribosyltransferase domain-containing protein</fullName>
    </recommendedName>
</protein>
<dbReference type="PANTHER" id="PTHR47505">
    <property type="entry name" value="DNA UTILIZATION PROTEIN YHGH"/>
    <property type="match status" value="1"/>
</dbReference>
<evidence type="ECO:0000256" key="1">
    <source>
        <dbReference type="ARBA" id="ARBA00008007"/>
    </source>
</evidence>
<dbReference type="EMBL" id="CP016027">
    <property type="protein sequence ID" value="ANJ67665.1"/>
    <property type="molecule type" value="Genomic_DNA"/>
</dbReference>
<evidence type="ECO:0000313" key="4">
    <source>
        <dbReference type="Proteomes" id="UP000078596"/>
    </source>
</evidence>
<dbReference type="KEGG" id="haz:A9404_09995"/>
<accession>A0A191ZIH1</accession>
<dbReference type="Gene3D" id="3.40.50.2020">
    <property type="match status" value="1"/>
</dbReference>
<evidence type="ECO:0000313" key="3">
    <source>
        <dbReference type="EMBL" id="ANJ67665.1"/>
    </source>
</evidence>
<dbReference type="Proteomes" id="UP000078596">
    <property type="component" value="Chromosome"/>
</dbReference>
<feature type="chain" id="PRO_5008250429" description="Phosphoribosyltransferase domain-containing protein" evidence="2">
    <location>
        <begin position="27"/>
        <end position="240"/>
    </location>
</feature>
<dbReference type="STRING" id="1860122.A9404_09995"/>
<organism evidence="3 4">
    <name type="scientific">Halothiobacillus diazotrophicus</name>
    <dbReference type="NCBI Taxonomy" id="1860122"/>
    <lineage>
        <taxon>Bacteria</taxon>
        <taxon>Pseudomonadati</taxon>
        <taxon>Pseudomonadota</taxon>
        <taxon>Gammaproteobacteria</taxon>
        <taxon>Chromatiales</taxon>
        <taxon>Halothiobacillaceae</taxon>
        <taxon>Halothiobacillus</taxon>
    </lineage>
</organism>
<proteinExistence type="inferred from homology"/>
<dbReference type="SUPFAM" id="SSF53271">
    <property type="entry name" value="PRTase-like"/>
    <property type="match status" value="1"/>
</dbReference>
<dbReference type="InterPro" id="IPR000836">
    <property type="entry name" value="PRTase_dom"/>
</dbReference>
<keyword evidence="2" id="KW-0732">Signal</keyword>
<gene>
    <name evidence="3" type="ORF">A9404_09995</name>
</gene>
<dbReference type="CDD" id="cd06223">
    <property type="entry name" value="PRTases_typeI"/>
    <property type="match status" value="1"/>
</dbReference>
<feature type="signal peptide" evidence="2">
    <location>
        <begin position="1"/>
        <end position="26"/>
    </location>
</feature>